<accession>A0A6I6G9S5</accession>
<dbReference type="Proteomes" id="UP000426027">
    <property type="component" value="Chromosome"/>
</dbReference>
<keyword evidence="3" id="KW-1185">Reference proteome</keyword>
<dbReference type="Gene3D" id="2.40.128.140">
    <property type="entry name" value="Outer membrane protein"/>
    <property type="match status" value="1"/>
</dbReference>
<proteinExistence type="predicted"/>
<dbReference type="AlphaFoldDB" id="A0A6I6G9S5"/>
<evidence type="ECO:0000313" key="2">
    <source>
        <dbReference type="EMBL" id="QGW29397.1"/>
    </source>
</evidence>
<dbReference type="EMBL" id="CP046566">
    <property type="protein sequence ID" value="QGW29397.1"/>
    <property type="molecule type" value="Genomic_DNA"/>
</dbReference>
<evidence type="ECO:0000313" key="3">
    <source>
        <dbReference type="Proteomes" id="UP000426027"/>
    </source>
</evidence>
<protein>
    <submittedName>
        <fullName evidence="2">DUF2219 family protein</fullName>
    </submittedName>
</protein>
<organism evidence="2 3">
    <name type="scientific">Phnomibacter ginsenosidimutans</name>
    <dbReference type="NCBI Taxonomy" id="2676868"/>
    <lineage>
        <taxon>Bacteria</taxon>
        <taxon>Pseudomonadati</taxon>
        <taxon>Bacteroidota</taxon>
        <taxon>Chitinophagia</taxon>
        <taxon>Chitinophagales</taxon>
        <taxon>Chitinophagaceae</taxon>
        <taxon>Phnomibacter</taxon>
    </lineage>
</organism>
<dbReference type="InterPro" id="IPR018707">
    <property type="entry name" value="LpxR"/>
</dbReference>
<keyword evidence="1" id="KW-0732">Signal</keyword>
<feature type="signal peptide" evidence="1">
    <location>
        <begin position="1"/>
        <end position="24"/>
    </location>
</feature>
<name>A0A6I6G9S5_9BACT</name>
<reference evidence="2 3" key="1">
    <citation type="submission" date="2019-11" db="EMBL/GenBank/DDBJ databases">
        <authorList>
            <person name="Im W.T."/>
        </authorList>
    </citation>
    <scope>NUCLEOTIDE SEQUENCE [LARGE SCALE GENOMIC DNA]</scope>
    <source>
        <strain evidence="2 3">SB-02</strain>
    </source>
</reference>
<sequence length="340" mass="38546">MRKLYGQLTAVCGIILLSGLSAVAQPLVEEDSMPPRIIRNHFRHESLIISDNDNYVLQLRDGYYTNGLMLRFSHAATAKPGGNRLAKAVHSYELGQHIFNPVRFDSLNIATQDRPFAGYLYGRFSRQLFYKHNAYLQLSGSLGVVGPASGAKQVQRWYHSAIGIYDVQGWSNQVKNEFHVQGSVQYVRSFWQKAQQQRRYDIATVTEANLGNAFVNAQAGLLLRAGLMEAYQNSAHFNGRVSRKGADAPVHHKEFYYFVQPTLQWQGYNASLQGGMLRSNKGPKTVAIEPWVWQVQTGFKLAQNRWTLGMHYVYRSKQAVGQQRSEKFLSIQIAYRTGGY</sequence>
<dbReference type="Pfam" id="PF09982">
    <property type="entry name" value="LpxR"/>
    <property type="match status" value="1"/>
</dbReference>
<dbReference type="RefSeq" id="WP_157479749.1">
    <property type="nucleotide sequence ID" value="NZ_CP046566.1"/>
</dbReference>
<dbReference type="KEGG" id="fls:GLV81_15925"/>
<dbReference type="InterPro" id="IPR037107">
    <property type="entry name" value="Put_OMP_sf"/>
</dbReference>
<gene>
    <name evidence="2" type="ORF">GLV81_15925</name>
</gene>
<feature type="chain" id="PRO_5026058956" evidence="1">
    <location>
        <begin position="25"/>
        <end position="340"/>
    </location>
</feature>
<evidence type="ECO:0000256" key="1">
    <source>
        <dbReference type="SAM" id="SignalP"/>
    </source>
</evidence>